<dbReference type="EMBL" id="VTPS01000001">
    <property type="protein sequence ID" value="TZE83408.1"/>
    <property type="molecule type" value="Genomic_DNA"/>
</dbReference>
<dbReference type="PROSITE" id="PS51746">
    <property type="entry name" value="PPM_2"/>
    <property type="match status" value="1"/>
</dbReference>
<dbReference type="SMART" id="SM00331">
    <property type="entry name" value="PP2C_SIG"/>
    <property type="match status" value="1"/>
</dbReference>
<dbReference type="InterPro" id="IPR001932">
    <property type="entry name" value="PPM-type_phosphatase-like_dom"/>
</dbReference>
<evidence type="ECO:0000259" key="1">
    <source>
        <dbReference type="PROSITE" id="PS51746"/>
    </source>
</evidence>
<accession>A0A5D8QJE8</accession>
<dbReference type="PANTHER" id="PTHR13832:SF860">
    <property type="entry name" value="PROTEIN PHOSPHATASE PHPP"/>
    <property type="match status" value="1"/>
</dbReference>
<comment type="caution">
    <text evidence="2">The sequence shown here is derived from an EMBL/GenBank/DDBJ whole genome shotgun (WGS) entry which is preliminary data.</text>
</comment>
<proteinExistence type="predicted"/>
<dbReference type="GO" id="GO:0004722">
    <property type="term" value="F:protein serine/threonine phosphatase activity"/>
    <property type="evidence" value="ECO:0007669"/>
    <property type="project" value="InterPro"/>
</dbReference>
<evidence type="ECO:0000313" key="2">
    <source>
        <dbReference type="EMBL" id="TZE83408.1"/>
    </source>
</evidence>
<organism evidence="2 3">
    <name type="scientific">Calorimonas adulescens</name>
    <dbReference type="NCBI Taxonomy" id="2606906"/>
    <lineage>
        <taxon>Bacteria</taxon>
        <taxon>Bacillati</taxon>
        <taxon>Bacillota</taxon>
        <taxon>Clostridia</taxon>
        <taxon>Thermoanaerobacterales</taxon>
        <taxon>Thermoanaerobacteraceae</taxon>
        <taxon>Calorimonas</taxon>
    </lineage>
</organism>
<sequence>MMSNAVSNIGMVRDKNEDSFYVSGCDDPYKLYIVADGMGGHNAGEIASSLAVDAAKQFFDKYYVSLQKTDDMIEKFIREAIANSNTRVLNESQLHIDESGMGTTMTLLLIENNKFYIGHIGDSRAYLIRNNTIEQITEDHSLVTQMVKEGKLSIAEAKYHPLKNIITRAIGVDMDINIDVYIRQAVQGDIVILCTDGLSNMVTDAEILEEYTKCDIVTASNNLVECSNARGGYDNITIVAVKC</sequence>
<dbReference type="AlphaFoldDB" id="A0A5D8QJE8"/>
<keyword evidence="3" id="KW-1185">Reference proteome</keyword>
<dbReference type="Gene3D" id="3.60.40.10">
    <property type="entry name" value="PPM-type phosphatase domain"/>
    <property type="match status" value="1"/>
</dbReference>
<reference evidence="2 3" key="1">
    <citation type="submission" date="2019-08" db="EMBL/GenBank/DDBJ databases">
        <title>Calorimonas adulescens gen. nov., sp. nov., an anaerobic thermophilic bacterium from Sakhalin hot spring.</title>
        <authorList>
            <person name="Khomyakova M.A."/>
            <person name="Merkel A.Y."/>
            <person name="Novikov A."/>
            <person name="Bonch-Osmolovskaya E.A."/>
            <person name="Slobodkin A.I."/>
        </authorList>
    </citation>
    <scope>NUCLEOTIDE SEQUENCE [LARGE SCALE GENOMIC DNA]</scope>
    <source>
        <strain evidence="2 3">A05MB</strain>
    </source>
</reference>
<evidence type="ECO:0000313" key="3">
    <source>
        <dbReference type="Proteomes" id="UP000322976"/>
    </source>
</evidence>
<dbReference type="SUPFAM" id="SSF81606">
    <property type="entry name" value="PP2C-like"/>
    <property type="match status" value="1"/>
</dbReference>
<dbReference type="NCBIfam" id="NF033484">
    <property type="entry name" value="Stp1_PP2C_phos"/>
    <property type="match status" value="1"/>
</dbReference>
<dbReference type="PANTHER" id="PTHR13832">
    <property type="entry name" value="PROTEIN PHOSPHATASE 2C"/>
    <property type="match status" value="1"/>
</dbReference>
<gene>
    <name evidence="2" type="ORF">FWJ32_00540</name>
</gene>
<dbReference type="SMART" id="SM00332">
    <property type="entry name" value="PP2Cc"/>
    <property type="match status" value="1"/>
</dbReference>
<dbReference type="CDD" id="cd00143">
    <property type="entry name" value="PP2Cc"/>
    <property type="match status" value="1"/>
</dbReference>
<dbReference type="InterPro" id="IPR015655">
    <property type="entry name" value="PP2C"/>
</dbReference>
<dbReference type="Pfam" id="PF13672">
    <property type="entry name" value="PP2C_2"/>
    <property type="match status" value="1"/>
</dbReference>
<feature type="domain" description="PPM-type phosphatase" evidence="1">
    <location>
        <begin position="1"/>
        <end position="243"/>
    </location>
</feature>
<dbReference type="Proteomes" id="UP000322976">
    <property type="component" value="Unassembled WGS sequence"/>
</dbReference>
<protein>
    <submittedName>
        <fullName evidence="2">Stp1/IreP family PP2C-type Ser/Thr phosphatase</fullName>
    </submittedName>
</protein>
<name>A0A5D8QJE8_9THEO</name>
<dbReference type="InterPro" id="IPR036457">
    <property type="entry name" value="PPM-type-like_dom_sf"/>
</dbReference>
<dbReference type="RefSeq" id="WP_149544026.1">
    <property type="nucleotide sequence ID" value="NZ_VTPS01000001.1"/>
</dbReference>